<dbReference type="EMBL" id="JBFPER010000001">
    <property type="protein sequence ID" value="MEX0379765.1"/>
    <property type="molecule type" value="Genomic_DNA"/>
</dbReference>
<dbReference type="InterPro" id="IPR013324">
    <property type="entry name" value="RNA_pol_sigma_r3/r4-like"/>
</dbReference>
<sequence>MSKKHITIEKLERSKNKNNIISNFMALSNTKELIKKYQNAMIDTTTFNKQLNKDFQDYFSYVLFLSYLNKTLYFKSIHMKQQTNNTIKQNTSLDDTSALYQLPVLSESIDSNLIRSLPWRTILTSRQLLILNRIYIEGYKQNEVAKQLNITPPAVNKIKKTSLLAIKQFIDEKENHHDF</sequence>
<evidence type="ECO:0008006" key="3">
    <source>
        <dbReference type="Google" id="ProtNLM"/>
    </source>
</evidence>
<proteinExistence type="predicted"/>
<dbReference type="RefSeq" id="WP_367973002.1">
    <property type="nucleotide sequence ID" value="NZ_JBFPEQ010000001.1"/>
</dbReference>
<protein>
    <recommendedName>
        <fullName evidence="3">RNA polymerase sigma-70 region 4 domain-containing protein</fullName>
    </recommendedName>
</protein>
<evidence type="ECO:0000313" key="2">
    <source>
        <dbReference type="Proteomes" id="UP001556617"/>
    </source>
</evidence>
<accession>A0ABV3S303</accession>
<dbReference type="SUPFAM" id="SSF88659">
    <property type="entry name" value="Sigma3 and sigma4 domains of RNA polymerase sigma factors"/>
    <property type="match status" value="1"/>
</dbReference>
<organism evidence="1 2">
    <name type="scientific">Leuconostoc aquikimchii</name>
    <dbReference type="NCBI Taxonomy" id="3236804"/>
    <lineage>
        <taxon>Bacteria</taxon>
        <taxon>Bacillati</taxon>
        <taxon>Bacillota</taxon>
        <taxon>Bacilli</taxon>
        <taxon>Lactobacillales</taxon>
        <taxon>Lactobacillaceae</taxon>
        <taxon>Leuconostoc</taxon>
    </lineage>
</organism>
<reference evidence="1 2" key="1">
    <citation type="submission" date="2024-07" db="EMBL/GenBank/DDBJ databases">
        <authorList>
            <person name="Yun M."/>
        </authorList>
    </citation>
    <scope>NUCLEOTIDE SEQUENCE [LARGE SCALE GENOMIC DNA]</scope>
    <source>
        <strain evidence="1 2">MS01</strain>
    </source>
</reference>
<dbReference type="Gene3D" id="1.20.140.160">
    <property type="match status" value="1"/>
</dbReference>
<evidence type="ECO:0000313" key="1">
    <source>
        <dbReference type="EMBL" id="MEX0379765.1"/>
    </source>
</evidence>
<gene>
    <name evidence="1" type="ORF">AB3K24_00105</name>
</gene>
<keyword evidence="2" id="KW-1185">Reference proteome</keyword>
<comment type="caution">
    <text evidence="1">The sequence shown here is derived from an EMBL/GenBank/DDBJ whole genome shotgun (WGS) entry which is preliminary data.</text>
</comment>
<name>A0ABV3S303_9LACO</name>
<dbReference type="Proteomes" id="UP001556617">
    <property type="component" value="Unassembled WGS sequence"/>
</dbReference>